<keyword evidence="4" id="KW-1185">Reference proteome</keyword>
<evidence type="ECO:0000259" key="2">
    <source>
        <dbReference type="Pfam" id="PF01464"/>
    </source>
</evidence>
<dbReference type="Pfam" id="PF01464">
    <property type="entry name" value="SLT"/>
    <property type="match status" value="1"/>
</dbReference>
<dbReference type="RefSeq" id="WP_122174142.1">
    <property type="nucleotide sequence ID" value="NZ_LR025745.1"/>
</dbReference>
<feature type="region of interest" description="Disordered" evidence="1">
    <location>
        <begin position="204"/>
        <end position="235"/>
    </location>
</feature>
<gene>
    <name evidence="3" type="ORF">BSTAB16_7754</name>
</gene>
<dbReference type="CDD" id="cd16892">
    <property type="entry name" value="LT_VirB1-like"/>
    <property type="match status" value="1"/>
</dbReference>
<feature type="compositionally biased region" description="Polar residues" evidence="1">
    <location>
        <begin position="170"/>
        <end position="179"/>
    </location>
</feature>
<evidence type="ECO:0000313" key="4">
    <source>
        <dbReference type="Proteomes" id="UP000268684"/>
    </source>
</evidence>
<geneLocation type="plasmid" evidence="4">
    <name>iv</name>
</geneLocation>
<sequence>MIAIDLPVLASTCAPAVHPVTLSAVVRNESGANPFAIGVVGGRLVRQPRTQAEAEATAAALERAGWNYSVGLAQVNRANFARYGLVGGAAFDPCANLRAGSEILADCYRRASIAAGPGQRALRHALSCYYSGNIQRGFKIEKDGTSYVQRVVAQASPQTQQSDAGKLTREPTSGNTATSADAPAAAVPAIAVVPDGAPARRVKRVTKGDAAAGAPSKGSGWDVFGDFGATKENRE</sequence>
<accession>A0AAJ5NGK6</accession>
<protein>
    <submittedName>
        <fullName evidence="3">Conjugal transfer protein</fullName>
    </submittedName>
</protein>
<name>A0AAJ5NGK6_9BURK</name>
<evidence type="ECO:0000313" key="3">
    <source>
        <dbReference type="EMBL" id="VBB17534.1"/>
    </source>
</evidence>
<organism evidence="3 4">
    <name type="scientific">Burkholderia stabilis</name>
    <dbReference type="NCBI Taxonomy" id="95485"/>
    <lineage>
        <taxon>Bacteria</taxon>
        <taxon>Pseudomonadati</taxon>
        <taxon>Pseudomonadota</taxon>
        <taxon>Betaproteobacteria</taxon>
        <taxon>Burkholderiales</taxon>
        <taxon>Burkholderiaceae</taxon>
        <taxon>Burkholderia</taxon>
        <taxon>Burkholderia cepacia complex</taxon>
    </lineage>
</organism>
<reference evidence="3 4" key="1">
    <citation type="submission" date="2017-11" db="EMBL/GenBank/DDBJ databases">
        <authorList>
            <person name="Seth-Smith MB H."/>
        </authorList>
    </citation>
    <scope>NUCLEOTIDE SEQUENCE [LARGE SCALE GENOMIC DNA]</scope>
    <source>
        <strain evidence="3">E</strain>
        <plasmid evidence="4">iv</plasmid>
    </source>
</reference>
<dbReference type="AlphaFoldDB" id="A0AAJ5NGK6"/>
<dbReference type="EMBL" id="LR025745">
    <property type="protein sequence ID" value="VBB17534.1"/>
    <property type="molecule type" value="Genomic_DNA"/>
</dbReference>
<dbReference type="GeneID" id="39468088"/>
<feature type="domain" description="Transglycosylase SLT" evidence="2">
    <location>
        <begin position="11"/>
        <end position="143"/>
    </location>
</feature>
<dbReference type="InterPro" id="IPR023346">
    <property type="entry name" value="Lysozyme-like_dom_sf"/>
</dbReference>
<feature type="region of interest" description="Disordered" evidence="1">
    <location>
        <begin position="154"/>
        <end position="182"/>
    </location>
</feature>
<dbReference type="Gene3D" id="1.10.530.10">
    <property type="match status" value="1"/>
</dbReference>
<keyword evidence="3" id="KW-0614">Plasmid</keyword>
<dbReference type="InterPro" id="IPR008258">
    <property type="entry name" value="Transglycosylase_SLT_dom_1"/>
</dbReference>
<evidence type="ECO:0000256" key="1">
    <source>
        <dbReference type="SAM" id="MobiDB-lite"/>
    </source>
</evidence>
<dbReference type="SUPFAM" id="SSF53955">
    <property type="entry name" value="Lysozyme-like"/>
    <property type="match status" value="1"/>
</dbReference>
<proteinExistence type="predicted"/>
<dbReference type="Proteomes" id="UP000268684">
    <property type="component" value="Plasmid IV"/>
</dbReference>